<dbReference type="AlphaFoldDB" id="A0A368BU96"/>
<keyword evidence="6" id="KW-0819">tRNA processing</keyword>
<evidence type="ECO:0000256" key="3">
    <source>
        <dbReference type="ARBA" id="ARBA00012584"/>
    </source>
</evidence>
<keyword evidence="8" id="KW-0547">Nucleotide-binding</keyword>
<sequence>MKEIVDVKEGADWLLNNRILIHPTDGIWGLGCIATRAAITKIDKLKQRKKNKNYIILFHNIDNALEHIECDQIDRKFIREVWPGHVTLVAESSSKSLENLTDEKNNIACRVSTHYHLNALIKEVKTPFISTSANISGTEYANNLNDICNT</sequence>
<protein>
    <recommendedName>
        <fullName evidence="10">L-threonylcarbamoyladenylate synthase</fullName>
        <ecNumber evidence="3">2.7.7.87</ecNumber>
    </recommendedName>
    <alternativeName>
        <fullName evidence="10">L-threonylcarbamoyladenylate synthase</fullName>
    </alternativeName>
</protein>
<evidence type="ECO:0000313" key="13">
    <source>
        <dbReference type="EMBL" id="RCL40437.1"/>
    </source>
</evidence>
<dbReference type="Proteomes" id="UP000253307">
    <property type="component" value="Unassembled WGS sequence"/>
</dbReference>
<keyword evidence="9" id="KW-0067">ATP-binding</keyword>
<evidence type="ECO:0000256" key="5">
    <source>
        <dbReference type="ARBA" id="ARBA00022679"/>
    </source>
</evidence>
<dbReference type="GO" id="GO:0006450">
    <property type="term" value="P:regulation of translational fidelity"/>
    <property type="evidence" value="ECO:0007669"/>
    <property type="project" value="TreeGrafter"/>
</dbReference>
<evidence type="ECO:0000259" key="12">
    <source>
        <dbReference type="PROSITE" id="PS51163"/>
    </source>
</evidence>
<dbReference type="PROSITE" id="PS51163">
    <property type="entry name" value="YRDC"/>
    <property type="match status" value="1"/>
</dbReference>
<name>A0A368BU96_9GAMM</name>
<dbReference type="GO" id="GO:0000049">
    <property type="term" value="F:tRNA binding"/>
    <property type="evidence" value="ECO:0007669"/>
    <property type="project" value="TreeGrafter"/>
</dbReference>
<comment type="caution">
    <text evidence="13">The sequence shown here is derived from an EMBL/GenBank/DDBJ whole genome shotgun (WGS) entry which is preliminary data.</text>
</comment>
<comment type="similarity">
    <text evidence="2">Belongs to the SUA5 family.</text>
</comment>
<feature type="non-terminal residue" evidence="13">
    <location>
        <position position="150"/>
    </location>
</feature>
<evidence type="ECO:0000256" key="8">
    <source>
        <dbReference type="ARBA" id="ARBA00022741"/>
    </source>
</evidence>
<dbReference type="EC" id="2.7.7.87" evidence="3"/>
<dbReference type="GO" id="GO:0003725">
    <property type="term" value="F:double-stranded RNA binding"/>
    <property type="evidence" value="ECO:0007669"/>
    <property type="project" value="InterPro"/>
</dbReference>
<evidence type="ECO:0000256" key="1">
    <source>
        <dbReference type="ARBA" id="ARBA00004496"/>
    </source>
</evidence>
<organism evidence="13 14">
    <name type="scientific">SAR86 cluster bacterium</name>
    <dbReference type="NCBI Taxonomy" id="2030880"/>
    <lineage>
        <taxon>Bacteria</taxon>
        <taxon>Pseudomonadati</taxon>
        <taxon>Pseudomonadota</taxon>
        <taxon>Gammaproteobacteria</taxon>
        <taxon>SAR86 cluster</taxon>
    </lineage>
</organism>
<dbReference type="GO" id="GO:0061710">
    <property type="term" value="F:L-threonylcarbamoyladenylate synthase"/>
    <property type="evidence" value="ECO:0007669"/>
    <property type="project" value="UniProtKB-EC"/>
</dbReference>
<reference evidence="13 14" key="1">
    <citation type="journal article" date="2018" name="Microbiome">
        <title>Fine metagenomic profile of the Mediterranean stratified and mixed water columns revealed by assembly and recruitment.</title>
        <authorList>
            <person name="Haro-Moreno J.M."/>
            <person name="Lopez-Perez M."/>
            <person name="De La Torre J.R."/>
            <person name="Picazo A."/>
            <person name="Camacho A."/>
            <person name="Rodriguez-Valera F."/>
        </authorList>
    </citation>
    <scope>NUCLEOTIDE SEQUENCE [LARGE SCALE GENOMIC DNA]</scope>
    <source>
        <strain evidence="13">MED-G82</strain>
    </source>
</reference>
<dbReference type="Pfam" id="PF01300">
    <property type="entry name" value="Sua5_yciO_yrdC"/>
    <property type="match status" value="1"/>
</dbReference>
<evidence type="ECO:0000256" key="11">
    <source>
        <dbReference type="ARBA" id="ARBA00048366"/>
    </source>
</evidence>
<dbReference type="InterPro" id="IPR050156">
    <property type="entry name" value="TC-AMP_synthase_SUA5"/>
</dbReference>
<dbReference type="GO" id="GO:0005524">
    <property type="term" value="F:ATP binding"/>
    <property type="evidence" value="ECO:0007669"/>
    <property type="project" value="UniProtKB-KW"/>
</dbReference>
<evidence type="ECO:0000256" key="7">
    <source>
        <dbReference type="ARBA" id="ARBA00022695"/>
    </source>
</evidence>
<evidence type="ECO:0000313" key="14">
    <source>
        <dbReference type="Proteomes" id="UP000253307"/>
    </source>
</evidence>
<proteinExistence type="inferred from homology"/>
<dbReference type="EMBL" id="QOPE01000026">
    <property type="protein sequence ID" value="RCL40437.1"/>
    <property type="molecule type" value="Genomic_DNA"/>
</dbReference>
<dbReference type="PANTHER" id="PTHR17490:SF16">
    <property type="entry name" value="THREONYLCARBAMOYL-AMP SYNTHASE"/>
    <property type="match status" value="1"/>
</dbReference>
<dbReference type="InterPro" id="IPR006070">
    <property type="entry name" value="Sua5-like_dom"/>
</dbReference>
<dbReference type="Gene3D" id="3.90.870.10">
    <property type="entry name" value="DHBP synthase"/>
    <property type="match status" value="1"/>
</dbReference>
<dbReference type="PANTHER" id="PTHR17490">
    <property type="entry name" value="SUA5"/>
    <property type="match status" value="1"/>
</dbReference>
<comment type="catalytic activity">
    <reaction evidence="11">
        <text>L-threonine + hydrogencarbonate + ATP = L-threonylcarbamoyladenylate + diphosphate + H2O</text>
        <dbReference type="Rhea" id="RHEA:36407"/>
        <dbReference type="ChEBI" id="CHEBI:15377"/>
        <dbReference type="ChEBI" id="CHEBI:17544"/>
        <dbReference type="ChEBI" id="CHEBI:30616"/>
        <dbReference type="ChEBI" id="CHEBI:33019"/>
        <dbReference type="ChEBI" id="CHEBI:57926"/>
        <dbReference type="ChEBI" id="CHEBI:73682"/>
        <dbReference type="EC" id="2.7.7.87"/>
    </reaction>
</comment>
<dbReference type="GO" id="GO:0005737">
    <property type="term" value="C:cytoplasm"/>
    <property type="evidence" value="ECO:0007669"/>
    <property type="project" value="UniProtKB-SubCell"/>
</dbReference>
<dbReference type="SUPFAM" id="SSF55821">
    <property type="entry name" value="YrdC/RibB"/>
    <property type="match status" value="1"/>
</dbReference>
<keyword evidence="5" id="KW-0808">Transferase</keyword>
<evidence type="ECO:0000256" key="10">
    <source>
        <dbReference type="ARBA" id="ARBA00029774"/>
    </source>
</evidence>
<evidence type="ECO:0000256" key="9">
    <source>
        <dbReference type="ARBA" id="ARBA00022840"/>
    </source>
</evidence>
<evidence type="ECO:0000256" key="2">
    <source>
        <dbReference type="ARBA" id="ARBA00007663"/>
    </source>
</evidence>
<feature type="domain" description="YrdC-like" evidence="12">
    <location>
        <begin position="4"/>
        <end position="150"/>
    </location>
</feature>
<dbReference type="InterPro" id="IPR017945">
    <property type="entry name" value="DHBP_synth_RibB-like_a/b_dom"/>
</dbReference>
<gene>
    <name evidence="13" type="ORF">DBW96_03520</name>
</gene>
<accession>A0A368BU96</accession>
<keyword evidence="4" id="KW-0963">Cytoplasm</keyword>
<evidence type="ECO:0000256" key="6">
    <source>
        <dbReference type="ARBA" id="ARBA00022694"/>
    </source>
</evidence>
<keyword evidence="7" id="KW-0548">Nucleotidyltransferase</keyword>
<comment type="subcellular location">
    <subcellularLocation>
        <location evidence="1">Cytoplasm</location>
    </subcellularLocation>
</comment>
<dbReference type="GO" id="GO:0008033">
    <property type="term" value="P:tRNA processing"/>
    <property type="evidence" value="ECO:0007669"/>
    <property type="project" value="UniProtKB-KW"/>
</dbReference>
<evidence type="ECO:0000256" key="4">
    <source>
        <dbReference type="ARBA" id="ARBA00022490"/>
    </source>
</evidence>